<gene>
    <name evidence="3" type="ORF">HG66A1_26330</name>
</gene>
<feature type="chain" id="PRO_5021936363" description="SLA1 homology domain-containing protein" evidence="1">
    <location>
        <begin position="31"/>
        <end position="1082"/>
    </location>
</feature>
<dbReference type="Proteomes" id="UP000320421">
    <property type="component" value="Chromosome"/>
</dbReference>
<dbReference type="GO" id="GO:0043130">
    <property type="term" value="F:ubiquitin binding"/>
    <property type="evidence" value="ECO:0007669"/>
    <property type="project" value="InterPro"/>
</dbReference>
<dbReference type="GO" id="GO:0042802">
    <property type="term" value="F:identical protein binding"/>
    <property type="evidence" value="ECO:0007669"/>
    <property type="project" value="InterPro"/>
</dbReference>
<feature type="signal peptide" evidence="1">
    <location>
        <begin position="1"/>
        <end position="30"/>
    </location>
</feature>
<evidence type="ECO:0000313" key="4">
    <source>
        <dbReference type="Proteomes" id="UP000320421"/>
    </source>
</evidence>
<evidence type="ECO:0000313" key="3">
    <source>
        <dbReference type="EMBL" id="QDT20843.1"/>
    </source>
</evidence>
<keyword evidence="4" id="KW-1185">Reference proteome</keyword>
<protein>
    <recommendedName>
        <fullName evidence="2">SLA1 homology domain-containing protein</fullName>
    </recommendedName>
</protein>
<reference evidence="3 4" key="1">
    <citation type="submission" date="2019-02" db="EMBL/GenBank/DDBJ databases">
        <title>Deep-cultivation of Planctomycetes and their phenomic and genomic characterization uncovers novel biology.</title>
        <authorList>
            <person name="Wiegand S."/>
            <person name="Jogler M."/>
            <person name="Boedeker C."/>
            <person name="Pinto D."/>
            <person name="Vollmers J."/>
            <person name="Rivas-Marin E."/>
            <person name="Kohn T."/>
            <person name="Peeters S.H."/>
            <person name="Heuer A."/>
            <person name="Rast P."/>
            <person name="Oberbeckmann S."/>
            <person name="Bunk B."/>
            <person name="Jeske O."/>
            <person name="Meyerdierks A."/>
            <person name="Storesund J.E."/>
            <person name="Kallscheuer N."/>
            <person name="Luecker S."/>
            <person name="Lage O.M."/>
            <person name="Pohl T."/>
            <person name="Merkel B.J."/>
            <person name="Hornburger P."/>
            <person name="Mueller R.-W."/>
            <person name="Bruemmer F."/>
            <person name="Labrenz M."/>
            <person name="Spormann A.M."/>
            <person name="Op den Camp H."/>
            <person name="Overmann J."/>
            <person name="Amann R."/>
            <person name="Jetten M.S.M."/>
            <person name="Mascher T."/>
            <person name="Medema M.H."/>
            <person name="Devos D.P."/>
            <person name="Kaster A.-K."/>
            <person name="Ovreas L."/>
            <person name="Rohde M."/>
            <person name="Galperin M.Y."/>
            <person name="Jogler C."/>
        </authorList>
    </citation>
    <scope>NUCLEOTIDE SEQUENCE [LARGE SCALE GENOMIC DNA]</scope>
    <source>
        <strain evidence="3 4">HG66A1</strain>
    </source>
</reference>
<dbReference type="AlphaFoldDB" id="A0A517PNA4"/>
<keyword evidence="1" id="KW-0732">Signal</keyword>
<proteinExistence type="predicted"/>
<evidence type="ECO:0000259" key="2">
    <source>
        <dbReference type="Pfam" id="PF03983"/>
    </source>
</evidence>
<organism evidence="3 4">
    <name type="scientific">Gimesia chilikensis</name>
    <dbReference type="NCBI Taxonomy" id="2605989"/>
    <lineage>
        <taxon>Bacteria</taxon>
        <taxon>Pseudomonadati</taxon>
        <taxon>Planctomycetota</taxon>
        <taxon>Planctomycetia</taxon>
        <taxon>Planctomycetales</taxon>
        <taxon>Planctomycetaceae</taxon>
        <taxon>Gimesia</taxon>
    </lineage>
</organism>
<dbReference type="InterPro" id="IPR007131">
    <property type="entry name" value="SHD1"/>
</dbReference>
<dbReference type="OrthoDB" id="288486at2"/>
<evidence type="ECO:0000256" key="1">
    <source>
        <dbReference type="SAM" id="SignalP"/>
    </source>
</evidence>
<sequence length="1082" mass="121419" precursor="true">MQNQFTRNLMFKISITCLLLLSFLTSQGSAADRIWTSADGRQRVRAEFAGLKGDQVQLKITGGLIVSLPLTQFSQRDQKYIQRTASTDTPDQTPNSETKKMVVADQVDSVKTADTETNKQVAVASSGDMKRLANDDIGKASRLLGEKFNLMLVNGLPVIHQEHFLELENIGSATERHQRHQAAVQALARERQNFSKLLERVALGVDESWVEEFLPNFIANHYPRQVVESVLNFKYQTGGAVGIWKGDNEFERRAAQQKFEREYGESLSELAIKGPFRICFISKARLSPYDFTRKGLSVKALAHGGTPVVPGVEWKTTFPTLPSSGGFRRSLNVAGSPVAGTSFWKVGPDIVNRLPSRTKKSFIGGAVTERWAFIATVVTFRSAPLLEPADRQMPAIFGTVDSVELFADPTLRKPLHSFPLKRYPTAVLVGGVEAVSESSQAVIPLDEFAVAGLIARNQGLKLKDESWTRIWQQVSKKDQQAVLKTREKLNSYTDLNFSIPSMISTQRASADLNQRVSSASQEVSRLRSEIQGLMSPSRQPFFPPFAGTFGATWDQDRESISAAQRQQLSDWLAGRTEAAGDLYRLNFKVVLDPRTDEPRLEDMSLTQQQAELRAAGEQPSHLISLYENRAFDERGELELRGTETGLFQRAGQEYKPYQFLLNLGCDTKTLMRFLPEEAVKKALAERGDEIRIAVTLDVRVQQLRSLNTDTGKQGGYATVILDSLPIHISVGEKDKAPLYEGPLQMAALQKLAAHQPEKAIPVQSKENEKAFALSPQGMLPLIASVAPEFLEDPEQLDQLMVMRWRFENVPMFDVKPDQVRFFDKGSQTLPSRDVRAAKAEKFKAWVKRWTESVPDQFTMQFDDFRFQGLDKDRPSPALFSNSFIPWSGGGNVNDYGHMMYGLKHPDTIQPAMAAEKVQELLDLFAIAPRDLLMDQIYAVPDQEGRNFKAAFPNPQAIPGLAMDRPAEPIFPLLRFDKEIWPAENARLEQTAHKPRLEITAKVASFKLVEELPRHPWVEGLSRFHSREYPSDRIIDKGKYAIMEVKLKSARLVDPATGKTVLPLELKEYRAVDLKALDQQNEQ</sequence>
<dbReference type="GO" id="GO:0008092">
    <property type="term" value="F:cytoskeletal protein binding"/>
    <property type="evidence" value="ECO:0007669"/>
    <property type="project" value="InterPro"/>
</dbReference>
<dbReference type="GO" id="GO:0030674">
    <property type="term" value="F:protein-macromolecule adaptor activity"/>
    <property type="evidence" value="ECO:0007669"/>
    <property type="project" value="InterPro"/>
</dbReference>
<feature type="domain" description="SLA1 homology" evidence="2">
    <location>
        <begin position="33"/>
        <end position="86"/>
    </location>
</feature>
<dbReference type="EMBL" id="CP036266">
    <property type="protein sequence ID" value="QDT20843.1"/>
    <property type="molecule type" value="Genomic_DNA"/>
</dbReference>
<name>A0A517PNA4_9PLAN</name>
<accession>A0A517PNA4</accession>
<dbReference type="Gene3D" id="2.30.30.700">
    <property type="entry name" value="SLA1 homology domain 1"/>
    <property type="match status" value="1"/>
</dbReference>
<dbReference type="Pfam" id="PF03983">
    <property type="entry name" value="SHD1"/>
    <property type="match status" value="1"/>
</dbReference>